<accession>A0ABQ5KF11</accession>
<reference evidence="1" key="1">
    <citation type="submission" date="2022-03" db="EMBL/GenBank/DDBJ databases">
        <title>Draft genome sequence of Aduncisulcus paluster, a free-living microaerophilic Fornicata.</title>
        <authorList>
            <person name="Yuyama I."/>
            <person name="Kume K."/>
            <person name="Tamura T."/>
            <person name="Inagaki Y."/>
            <person name="Hashimoto T."/>
        </authorList>
    </citation>
    <scope>NUCLEOTIDE SEQUENCE</scope>
    <source>
        <strain evidence="1">NY0171</strain>
    </source>
</reference>
<feature type="non-terminal residue" evidence="1">
    <location>
        <position position="1"/>
    </location>
</feature>
<gene>
    <name evidence="1" type="ORF">ADUPG1_001195</name>
</gene>
<name>A0ABQ5KF11_9EUKA</name>
<organism evidence="1 2">
    <name type="scientific">Aduncisulcus paluster</name>
    <dbReference type="NCBI Taxonomy" id="2918883"/>
    <lineage>
        <taxon>Eukaryota</taxon>
        <taxon>Metamonada</taxon>
        <taxon>Carpediemonas-like organisms</taxon>
        <taxon>Aduncisulcus</taxon>
    </lineage>
</organism>
<dbReference type="EMBL" id="BQXS01000856">
    <property type="protein sequence ID" value="GKT29461.1"/>
    <property type="molecule type" value="Genomic_DNA"/>
</dbReference>
<evidence type="ECO:0000313" key="2">
    <source>
        <dbReference type="Proteomes" id="UP001057375"/>
    </source>
</evidence>
<protein>
    <submittedName>
        <fullName evidence="1">Uncharacterized protein</fullName>
    </submittedName>
</protein>
<dbReference type="Proteomes" id="UP001057375">
    <property type="component" value="Unassembled WGS sequence"/>
</dbReference>
<keyword evidence="2" id="KW-1185">Reference proteome</keyword>
<proteinExistence type="predicted"/>
<evidence type="ECO:0000313" key="1">
    <source>
        <dbReference type="EMBL" id="GKT29461.1"/>
    </source>
</evidence>
<sequence length="95" mass="10727">ALYEEGRWLGLAHDMRENFGLRAKESLLSNEIKGNRLIVKGAKGGRPRSVEILTEKQWETIDGQQIVKGLSRKDVAEELGHGREEVVSHYVSIRS</sequence>
<comment type="caution">
    <text evidence="1">The sequence shown here is derived from an EMBL/GenBank/DDBJ whole genome shotgun (WGS) entry which is preliminary data.</text>
</comment>